<keyword evidence="4 8" id="KW-0663">Pyridoxal phosphate</keyword>
<keyword evidence="6 8" id="KW-0711">Selenium</keyword>
<accession>A0A429ZXG9</accession>
<feature type="modified residue" description="N6-(pyridoxal phosphate)lysine" evidence="8 9">
    <location>
        <position position="292"/>
    </location>
</feature>
<organism evidence="10 11">
    <name type="scientific">Vagococcus vulneris</name>
    <dbReference type="NCBI Taxonomy" id="1977869"/>
    <lineage>
        <taxon>Bacteria</taxon>
        <taxon>Bacillati</taxon>
        <taxon>Bacillota</taxon>
        <taxon>Bacilli</taxon>
        <taxon>Lactobacillales</taxon>
        <taxon>Enterococcaceae</taxon>
        <taxon>Vagococcus</taxon>
    </lineage>
</organism>
<dbReference type="UniPathway" id="UPA00906">
    <property type="reaction ID" value="UER00896"/>
</dbReference>
<evidence type="ECO:0000256" key="8">
    <source>
        <dbReference type="HAMAP-Rule" id="MF_00423"/>
    </source>
</evidence>
<evidence type="ECO:0000313" key="11">
    <source>
        <dbReference type="Proteomes" id="UP000287857"/>
    </source>
</evidence>
<comment type="caution">
    <text evidence="10">The sequence shown here is derived from an EMBL/GenBank/DDBJ whole genome shotgun (WGS) entry which is preliminary data.</text>
</comment>
<dbReference type="GO" id="GO:0001514">
    <property type="term" value="P:selenocysteine incorporation"/>
    <property type="evidence" value="ECO:0007669"/>
    <property type="project" value="UniProtKB-UniRule"/>
</dbReference>
<comment type="function">
    <text evidence="8">Converts seryl-tRNA(Sec) to selenocysteinyl-tRNA(Sec) required for selenoprotein biosynthesis.</text>
</comment>
<gene>
    <name evidence="8" type="primary">selA</name>
    <name evidence="10" type="ORF">CBF37_07390</name>
</gene>
<dbReference type="InterPro" id="IPR015421">
    <property type="entry name" value="PyrdxlP-dep_Trfase_major"/>
</dbReference>
<dbReference type="Gene3D" id="3.90.1150.180">
    <property type="match status" value="1"/>
</dbReference>
<dbReference type="Pfam" id="PF03841">
    <property type="entry name" value="SelA"/>
    <property type="match status" value="1"/>
</dbReference>
<evidence type="ECO:0000256" key="9">
    <source>
        <dbReference type="PIRSR" id="PIRSR618319-50"/>
    </source>
</evidence>
<dbReference type="EMBL" id="NGJS01000009">
    <property type="protein sequence ID" value="RST98591.1"/>
    <property type="molecule type" value="Genomic_DNA"/>
</dbReference>
<dbReference type="PANTHER" id="PTHR32328">
    <property type="entry name" value="L-SERYL-TRNA(SEC) SELENIUM TRANSFERASE"/>
    <property type="match status" value="1"/>
</dbReference>
<dbReference type="PANTHER" id="PTHR32328:SF0">
    <property type="entry name" value="L-SERYL-TRNA(SEC) SELENIUM TRANSFERASE"/>
    <property type="match status" value="1"/>
</dbReference>
<keyword evidence="3 8" id="KW-0808">Transferase</keyword>
<evidence type="ECO:0000256" key="4">
    <source>
        <dbReference type="ARBA" id="ARBA00022898"/>
    </source>
</evidence>
<dbReference type="Proteomes" id="UP000287857">
    <property type="component" value="Unassembled WGS sequence"/>
</dbReference>
<dbReference type="GO" id="GO:0005737">
    <property type="term" value="C:cytoplasm"/>
    <property type="evidence" value="ECO:0007669"/>
    <property type="project" value="UniProtKB-SubCell"/>
</dbReference>
<evidence type="ECO:0000256" key="6">
    <source>
        <dbReference type="ARBA" id="ARBA00023266"/>
    </source>
</evidence>
<dbReference type="InterPro" id="IPR018319">
    <property type="entry name" value="SelA-like"/>
</dbReference>
<name>A0A429ZXG9_9ENTE</name>
<evidence type="ECO:0000256" key="5">
    <source>
        <dbReference type="ARBA" id="ARBA00022917"/>
    </source>
</evidence>
<dbReference type="NCBIfam" id="TIGR00474">
    <property type="entry name" value="selA"/>
    <property type="match status" value="1"/>
</dbReference>
<dbReference type="GO" id="GO:0004125">
    <property type="term" value="F:L-seryl-tRNA(Sec) selenium transferase activity"/>
    <property type="evidence" value="ECO:0007669"/>
    <property type="project" value="UniProtKB-UniRule"/>
</dbReference>
<dbReference type="AlphaFoldDB" id="A0A429ZXG9"/>
<evidence type="ECO:0000256" key="2">
    <source>
        <dbReference type="ARBA" id="ARBA00022490"/>
    </source>
</evidence>
<dbReference type="GO" id="GO:0001717">
    <property type="term" value="P:conversion of seryl-tRNAsec to selenocys-tRNAsec"/>
    <property type="evidence" value="ECO:0007669"/>
    <property type="project" value="UniProtKB-UniRule"/>
</dbReference>
<dbReference type="SUPFAM" id="SSF53383">
    <property type="entry name" value="PLP-dependent transferases"/>
    <property type="match status" value="1"/>
</dbReference>
<comment type="cofactor">
    <cofactor evidence="1 8 9">
        <name>pyridoxal 5'-phosphate</name>
        <dbReference type="ChEBI" id="CHEBI:597326"/>
    </cofactor>
</comment>
<comment type="pathway">
    <text evidence="8">Aminoacyl-tRNA biosynthesis; selenocysteinyl-tRNA(Sec) biosynthesis; selenocysteinyl-tRNA(Sec) from L-seryl-tRNA(Sec) (bacterial route): step 1/1.</text>
</comment>
<dbReference type="InterPro" id="IPR015424">
    <property type="entry name" value="PyrdxlP-dep_Trfase"/>
</dbReference>
<dbReference type="EC" id="2.9.1.1" evidence="8"/>
<dbReference type="InterPro" id="IPR004534">
    <property type="entry name" value="SelA_trans"/>
</dbReference>
<dbReference type="RefSeq" id="WP_125984124.1">
    <property type="nucleotide sequence ID" value="NZ_NGJS01000009.1"/>
</dbReference>
<keyword evidence="2 8" id="KW-0963">Cytoplasm</keyword>
<evidence type="ECO:0000313" key="10">
    <source>
        <dbReference type="EMBL" id="RST98591.1"/>
    </source>
</evidence>
<proteinExistence type="inferred from homology"/>
<comment type="subcellular location">
    <subcellularLocation>
        <location evidence="8">Cytoplasm</location>
    </subcellularLocation>
</comment>
<keyword evidence="11" id="KW-1185">Reference proteome</keyword>
<protein>
    <recommendedName>
        <fullName evidence="8">L-seryl-tRNA(Sec) selenium transferase</fullName>
        <ecNumber evidence="8">2.9.1.1</ecNumber>
    </recommendedName>
    <alternativeName>
        <fullName evidence="8">Selenocysteine synthase</fullName>
        <shortName evidence="8">Sec synthase</shortName>
    </alternativeName>
    <alternativeName>
        <fullName evidence="8">Selenocysteinyl-tRNA(Sec) synthase</fullName>
    </alternativeName>
</protein>
<sequence length="461" mass="50829">MVNRQLLSQLPSVNELLNQSGQLIENYTLSVTKDVIQKCLKEIRIEILDGTRNVLPTADEFYQRITEKLQQQAAYSLKVVVNGTGTIVHTNLGRSLLSPKLKTQLLETACSYTNLEYDLSEGRRGSRYQHLEGIIKQLTGAEDVLVVNNNAAAVLLVLGTLVPEKEVVVSRGELVEIGGSFRIPEVIKMGGGSVSEVGTTNKTHLSDYATAITENTGALMKVHTSNYRIVGFTEAPSIEELSELAHQHGLPLINDLGSGLFYDLQQFGLPYEPTIKEALDQGCDVVTFSGDKLLGGPQAGIIVGKKKYIEPMKKNQLLRALRVDKMTLSMLEATLHCYADSDLAFREVPTLQMIGLSAVECQHRAEQLFEKIQSLNLPLQAEILAEKSNIGGGSFPEYYLDTFVVALYSDRFSAAELEEALRLAETPIIVRVKNNQILIDVRTLLSGDDDTLCKELSTVFQ</sequence>
<dbReference type="OrthoDB" id="9787096at2"/>
<dbReference type="Gene3D" id="3.40.640.10">
    <property type="entry name" value="Type I PLP-dependent aspartate aminotransferase-like (Major domain)"/>
    <property type="match status" value="1"/>
</dbReference>
<comment type="catalytic activity">
    <reaction evidence="8">
        <text>L-seryl-tRNA(Sec) + selenophosphate + H(+) = L-selenocysteinyl-tRNA(Sec) + phosphate</text>
        <dbReference type="Rhea" id="RHEA:22728"/>
        <dbReference type="Rhea" id="RHEA-COMP:9742"/>
        <dbReference type="Rhea" id="RHEA-COMP:9743"/>
        <dbReference type="ChEBI" id="CHEBI:15378"/>
        <dbReference type="ChEBI" id="CHEBI:16144"/>
        <dbReference type="ChEBI" id="CHEBI:43474"/>
        <dbReference type="ChEBI" id="CHEBI:78533"/>
        <dbReference type="ChEBI" id="CHEBI:78573"/>
        <dbReference type="EC" id="2.9.1.1"/>
    </reaction>
</comment>
<keyword evidence="5 8" id="KW-0648">Protein biosynthesis</keyword>
<comment type="similarity">
    <text evidence="7 8">Belongs to the SelA family.</text>
</comment>
<evidence type="ECO:0000256" key="7">
    <source>
        <dbReference type="ARBA" id="ARBA00044507"/>
    </source>
</evidence>
<reference evidence="10 11" key="1">
    <citation type="submission" date="2017-05" db="EMBL/GenBank/DDBJ databases">
        <title>Vagococcus spp. assemblies.</title>
        <authorList>
            <person name="Gulvik C.A."/>
        </authorList>
    </citation>
    <scope>NUCLEOTIDE SEQUENCE [LARGE SCALE GENOMIC DNA]</scope>
    <source>
        <strain evidence="10 11">SS1995</strain>
    </source>
</reference>
<evidence type="ECO:0000256" key="3">
    <source>
        <dbReference type="ARBA" id="ARBA00022679"/>
    </source>
</evidence>
<evidence type="ECO:0000256" key="1">
    <source>
        <dbReference type="ARBA" id="ARBA00001933"/>
    </source>
</evidence>
<dbReference type="HAMAP" id="MF_00423">
    <property type="entry name" value="SelA"/>
    <property type="match status" value="1"/>
</dbReference>